<gene>
    <name evidence="4" type="ORF">ACFQGD_08280</name>
</gene>
<dbReference type="InterPro" id="IPR000086">
    <property type="entry name" value="NUDIX_hydrolase_dom"/>
</dbReference>
<dbReference type="Proteomes" id="UP001596337">
    <property type="component" value="Unassembled WGS sequence"/>
</dbReference>
<dbReference type="SUPFAM" id="SSF55811">
    <property type="entry name" value="Nudix"/>
    <property type="match status" value="1"/>
</dbReference>
<evidence type="ECO:0000259" key="3">
    <source>
        <dbReference type="PROSITE" id="PS51462"/>
    </source>
</evidence>
<comment type="caution">
    <text evidence="4">The sequence shown here is derived from an EMBL/GenBank/DDBJ whole genome shotgun (WGS) entry which is preliminary data.</text>
</comment>
<accession>A0ABW2BX63</accession>
<organism evidence="4 5">
    <name type="scientific">Haloechinothrix salitolerans</name>
    <dbReference type="NCBI Taxonomy" id="926830"/>
    <lineage>
        <taxon>Bacteria</taxon>
        <taxon>Bacillati</taxon>
        <taxon>Actinomycetota</taxon>
        <taxon>Actinomycetes</taxon>
        <taxon>Pseudonocardiales</taxon>
        <taxon>Pseudonocardiaceae</taxon>
        <taxon>Haloechinothrix</taxon>
    </lineage>
</organism>
<dbReference type="EMBL" id="JBHSXX010000001">
    <property type="protein sequence ID" value="MFC6867143.1"/>
    <property type="molecule type" value="Genomic_DNA"/>
</dbReference>
<evidence type="ECO:0000256" key="2">
    <source>
        <dbReference type="ARBA" id="ARBA00022801"/>
    </source>
</evidence>
<dbReference type="PANTHER" id="PTHR43046">
    <property type="entry name" value="GDP-MANNOSE MANNOSYL HYDROLASE"/>
    <property type="match status" value="1"/>
</dbReference>
<evidence type="ECO:0000313" key="5">
    <source>
        <dbReference type="Proteomes" id="UP001596337"/>
    </source>
</evidence>
<evidence type="ECO:0000256" key="1">
    <source>
        <dbReference type="ARBA" id="ARBA00001946"/>
    </source>
</evidence>
<dbReference type="RefSeq" id="WP_345394676.1">
    <property type="nucleotide sequence ID" value="NZ_BAABLA010000022.1"/>
</dbReference>
<sequence length="148" mass="16823">MPPAIDIVADGLIGHDQYVLLCRHQDEQHWTLPGRVVAPGEPVERSLLRTLREDFGFSVHDYRFSAAIENIDETSIESHHEIHFVFEIDLAQPANEGIRNGRELKWAWWGSIDSIDIRPQPVAEQLRDPEQQQRVWAPWAANAGAGAQ</sequence>
<dbReference type="Pfam" id="PF00293">
    <property type="entry name" value="NUDIX"/>
    <property type="match status" value="1"/>
</dbReference>
<feature type="domain" description="Nudix hydrolase" evidence="3">
    <location>
        <begin position="1"/>
        <end position="134"/>
    </location>
</feature>
<keyword evidence="5" id="KW-1185">Reference proteome</keyword>
<dbReference type="PROSITE" id="PS51462">
    <property type="entry name" value="NUDIX"/>
    <property type="match status" value="1"/>
</dbReference>
<protein>
    <submittedName>
        <fullName evidence="4">NUDIX domain-containing protein</fullName>
    </submittedName>
</protein>
<proteinExistence type="predicted"/>
<name>A0ABW2BX63_9PSEU</name>
<evidence type="ECO:0000313" key="4">
    <source>
        <dbReference type="EMBL" id="MFC6867143.1"/>
    </source>
</evidence>
<dbReference type="PANTHER" id="PTHR43046:SF14">
    <property type="entry name" value="MUTT_NUDIX FAMILY PROTEIN"/>
    <property type="match status" value="1"/>
</dbReference>
<dbReference type="Gene3D" id="3.90.79.10">
    <property type="entry name" value="Nucleoside Triphosphate Pyrophosphohydrolase"/>
    <property type="match status" value="1"/>
</dbReference>
<dbReference type="InterPro" id="IPR015797">
    <property type="entry name" value="NUDIX_hydrolase-like_dom_sf"/>
</dbReference>
<comment type="cofactor">
    <cofactor evidence="1">
        <name>Mg(2+)</name>
        <dbReference type="ChEBI" id="CHEBI:18420"/>
    </cofactor>
</comment>
<keyword evidence="2" id="KW-0378">Hydrolase</keyword>
<reference evidence="5" key="1">
    <citation type="journal article" date="2019" name="Int. J. Syst. Evol. Microbiol.">
        <title>The Global Catalogue of Microorganisms (GCM) 10K type strain sequencing project: providing services to taxonomists for standard genome sequencing and annotation.</title>
        <authorList>
            <consortium name="The Broad Institute Genomics Platform"/>
            <consortium name="The Broad Institute Genome Sequencing Center for Infectious Disease"/>
            <person name="Wu L."/>
            <person name="Ma J."/>
        </authorList>
    </citation>
    <scope>NUCLEOTIDE SEQUENCE [LARGE SCALE GENOMIC DNA]</scope>
    <source>
        <strain evidence="5">KCTC 32255</strain>
    </source>
</reference>